<dbReference type="PANTHER" id="PTHR31132">
    <property type="entry name" value="N-LYSINE METHYLTRANSFERASE"/>
    <property type="match status" value="1"/>
</dbReference>
<feature type="compositionally biased region" description="Polar residues" evidence="1">
    <location>
        <begin position="114"/>
        <end position="127"/>
    </location>
</feature>
<gene>
    <name evidence="4" type="primary">LOC120283353</name>
</gene>
<dbReference type="Pfam" id="PF13266">
    <property type="entry name" value="DUF4057"/>
    <property type="match status" value="1"/>
</dbReference>
<proteinExistence type="predicted"/>
<dbReference type="Proteomes" id="UP001515500">
    <property type="component" value="Chromosome 19"/>
</dbReference>
<keyword evidence="3" id="KW-1185">Reference proteome</keyword>
<feature type="region of interest" description="Disordered" evidence="1">
    <location>
        <begin position="114"/>
        <end position="144"/>
    </location>
</feature>
<evidence type="ECO:0000259" key="2">
    <source>
        <dbReference type="Pfam" id="PF13266"/>
    </source>
</evidence>
<evidence type="ECO:0000256" key="1">
    <source>
        <dbReference type="SAM" id="MobiDB-lite"/>
    </source>
</evidence>
<dbReference type="InterPro" id="IPR025131">
    <property type="entry name" value="DUF4057"/>
</dbReference>
<dbReference type="PANTHER" id="PTHR31132:SF13">
    <property type="entry name" value="N-LYSINE METHYLTRANSFERASE"/>
    <property type="match status" value="1"/>
</dbReference>
<accession>A0AB40D0Q3</accession>
<dbReference type="AlphaFoldDB" id="A0AB40D0Q3"/>
<sequence length="278" mass="29604">MERRKPNASTAGLLAWPEKAPEEVAMEAEAVVVGRPRLQPPDKVGAVLFGGQVSEEEAESLMKRKPCSGPKLKEMTGSGIFSTESQDNAAEYGSPGSRPCQQAAGVISQISFSADENVSPKKPTTLTEMAKQRELSGNLADDSDSKMKKLLSDAKCKELIGHDIFGPPPEITPKSLNKHASVNISTSAGFTGDGTLTEEEVIKTSKKIYNQKFQDLFGNNIFKEEDAPSSALTDKTLSPAKLKEMSGSDIFADGKAATRDYLGGVRKPPGGGSSLTLL</sequence>
<protein>
    <submittedName>
        <fullName evidence="4">Uncharacterized protein LOC120283353</fullName>
    </submittedName>
</protein>
<dbReference type="RefSeq" id="XP_039145946.1">
    <property type="nucleotide sequence ID" value="XM_039290012.1"/>
</dbReference>
<reference evidence="4" key="1">
    <citation type="submission" date="2025-08" db="UniProtKB">
        <authorList>
            <consortium name="RefSeq"/>
        </authorList>
    </citation>
    <scope>IDENTIFICATION</scope>
</reference>
<evidence type="ECO:0000313" key="4">
    <source>
        <dbReference type="RefSeq" id="XP_039145946.1"/>
    </source>
</evidence>
<name>A0AB40D0Q3_DIOCR</name>
<evidence type="ECO:0000313" key="3">
    <source>
        <dbReference type="Proteomes" id="UP001515500"/>
    </source>
</evidence>
<feature type="domain" description="DUF4057" evidence="2">
    <location>
        <begin position="4"/>
        <end position="275"/>
    </location>
</feature>
<dbReference type="GeneID" id="120283353"/>
<organism evidence="3 4">
    <name type="scientific">Dioscorea cayennensis subsp. rotundata</name>
    <name type="common">White Guinea yam</name>
    <name type="synonym">Dioscorea rotundata</name>
    <dbReference type="NCBI Taxonomy" id="55577"/>
    <lineage>
        <taxon>Eukaryota</taxon>
        <taxon>Viridiplantae</taxon>
        <taxon>Streptophyta</taxon>
        <taxon>Embryophyta</taxon>
        <taxon>Tracheophyta</taxon>
        <taxon>Spermatophyta</taxon>
        <taxon>Magnoliopsida</taxon>
        <taxon>Liliopsida</taxon>
        <taxon>Dioscoreales</taxon>
        <taxon>Dioscoreaceae</taxon>
        <taxon>Dioscorea</taxon>
    </lineage>
</organism>